<comment type="caution">
    <text evidence="1">The sequence shown here is derived from an EMBL/GenBank/DDBJ whole genome shotgun (WGS) entry which is preliminary data.</text>
</comment>
<accession>A0A9P4MQS8</accession>
<gene>
    <name evidence="1" type="ORF">K461DRAFT_274937</name>
</gene>
<sequence length="92" mass="10716">MSAVLRCLRKYVVTAGLAARHYQSRRPRLANRFLHRVRSRSQILYRMYLPRTFSDRAMSTALLRRFPRLHVRQLASLGIKSEVEAGCEQRGG</sequence>
<protein>
    <submittedName>
        <fullName evidence="1">Uncharacterized protein</fullName>
    </submittedName>
</protein>
<name>A0A9P4MQS8_9PEZI</name>
<dbReference type="AlphaFoldDB" id="A0A9P4MQS8"/>
<organism evidence="1 2">
    <name type="scientific">Myriangium duriaei CBS 260.36</name>
    <dbReference type="NCBI Taxonomy" id="1168546"/>
    <lineage>
        <taxon>Eukaryota</taxon>
        <taxon>Fungi</taxon>
        <taxon>Dikarya</taxon>
        <taxon>Ascomycota</taxon>
        <taxon>Pezizomycotina</taxon>
        <taxon>Dothideomycetes</taxon>
        <taxon>Dothideomycetidae</taxon>
        <taxon>Myriangiales</taxon>
        <taxon>Myriangiaceae</taxon>
        <taxon>Myriangium</taxon>
    </lineage>
</organism>
<evidence type="ECO:0000313" key="1">
    <source>
        <dbReference type="EMBL" id="KAF2155891.1"/>
    </source>
</evidence>
<reference evidence="1" key="1">
    <citation type="journal article" date="2020" name="Stud. Mycol.">
        <title>101 Dothideomycetes genomes: a test case for predicting lifestyles and emergence of pathogens.</title>
        <authorList>
            <person name="Haridas S."/>
            <person name="Albert R."/>
            <person name="Binder M."/>
            <person name="Bloem J."/>
            <person name="Labutti K."/>
            <person name="Salamov A."/>
            <person name="Andreopoulos B."/>
            <person name="Baker S."/>
            <person name="Barry K."/>
            <person name="Bills G."/>
            <person name="Bluhm B."/>
            <person name="Cannon C."/>
            <person name="Castanera R."/>
            <person name="Culley D."/>
            <person name="Daum C."/>
            <person name="Ezra D."/>
            <person name="Gonzalez J."/>
            <person name="Henrissat B."/>
            <person name="Kuo A."/>
            <person name="Liang C."/>
            <person name="Lipzen A."/>
            <person name="Lutzoni F."/>
            <person name="Magnuson J."/>
            <person name="Mondo S."/>
            <person name="Nolan M."/>
            <person name="Ohm R."/>
            <person name="Pangilinan J."/>
            <person name="Park H.-J."/>
            <person name="Ramirez L."/>
            <person name="Alfaro M."/>
            <person name="Sun H."/>
            <person name="Tritt A."/>
            <person name="Yoshinaga Y."/>
            <person name="Zwiers L.-H."/>
            <person name="Turgeon B."/>
            <person name="Goodwin S."/>
            <person name="Spatafora J."/>
            <person name="Crous P."/>
            <person name="Grigoriev I."/>
        </authorList>
    </citation>
    <scope>NUCLEOTIDE SEQUENCE</scope>
    <source>
        <strain evidence="1">CBS 260.36</strain>
    </source>
</reference>
<keyword evidence="2" id="KW-1185">Reference proteome</keyword>
<dbReference type="EMBL" id="ML996082">
    <property type="protein sequence ID" value="KAF2155891.1"/>
    <property type="molecule type" value="Genomic_DNA"/>
</dbReference>
<evidence type="ECO:0000313" key="2">
    <source>
        <dbReference type="Proteomes" id="UP000799439"/>
    </source>
</evidence>
<proteinExistence type="predicted"/>
<dbReference type="Proteomes" id="UP000799439">
    <property type="component" value="Unassembled WGS sequence"/>
</dbReference>